<protein>
    <submittedName>
        <fullName evidence="1">3-methyladenine DNA glycosylase AlkD</fullName>
    </submittedName>
</protein>
<accession>A0A498C3I9</accession>
<dbReference type="InterPro" id="IPR016024">
    <property type="entry name" value="ARM-type_fold"/>
</dbReference>
<dbReference type="PANTHER" id="PTHR34070">
    <property type="entry name" value="ARMADILLO-TYPE FOLD"/>
    <property type="match status" value="1"/>
</dbReference>
<keyword evidence="2" id="KW-1185">Reference proteome</keyword>
<dbReference type="Pfam" id="PF08713">
    <property type="entry name" value="DNA_alkylation"/>
    <property type="match status" value="1"/>
</dbReference>
<dbReference type="Proteomes" id="UP000273158">
    <property type="component" value="Unassembled WGS sequence"/>
</dbReference>
<dbReference type="SUPFAM" id="SSF48371">
    <property type="entry name" value="ARM repeat"/>
    <property type="match status" value="1"/>
</dbReference>
<evidence type="ECO:0000313" key="1">
    <source>
        <dbReference type="EMBL" id="RLK49156.1"/>
    </source>
</evidence>
<dbReference type="RefSeq" id="WP_121058158.1">
    <property type="nucleotide sequence ID" value="NZ_RCDB01000002.1"/>
</dbReference>
<name>A0A498C3I9_9MICO</name>
<dbReference type="PANTHER" id="PTHR34070:SF1">
    <property type="entry name" value="DNA ALKYLATION REPAIR PROTEIN"/>
    <property type="match status" value="1"/>
</dbReference>
<reference evidence="1 2" key="1">
    <citation type="journal article" date="2015" name="Stand. Genomic Sci.">
        <title>Genomic Encyclopedia of Bacterial and Archaeal Type Strains, Phase III: the genomes of soil and plant-associated and newly described type strains.</title>
        <authorList>
            <person name="Whitman W.B."/>
            <person name="Woyke T."/>
            <person name="Klenk H.P."/>
            <person name="Zhou Y."/>
            <person name="Lilburn T.G."/>
            <person name="Beck B.J."/>
            <person name="De Vos P."/>
            <person name="Vandamme P."/>
            <person name="Eisen J.A."/>
            <person name="Garrity G."/>
            <person name="Hugenholtz P."/>
            <person name="Kyrpides N.C."/>
        </authorList>
    </citation>
    <scope>NUCLEOTIDE SEQUENCE [LARGE SCALE GENOMIC DNA]</scope>
    <source>
        <strain evidence="1 2">S2T63</strain>
    </source>
</reference>
<proteinExistence type="predicted"/>
<organism evidence="1 2">
    <name type="scientific">Microbacterium telephonicum</name>
    <dbReference type="NCBI Taxonomy" id="1714841"/>
    <lineage>
        <taxon>Bacteria</taxon>
        <taxon>Bacillati</taxon>
        <taxon>Actinomycetota</taxon>
        <taxon>Actinomycetes</taxon>
        <taxon>Micrococcales</taxon>
        <taxon>Microbacteriaceae</taxon>
        <taxon>Microbacterium</taxon>
    </lineage>
</organism>
<dbReference type="InterPro" id="IPR014825">
    <property type="entry name" value="DNA_alkylation"/>
</dbReference>
<sequence>MNAARLADDIRAALREVADPARAPGQQAYMKSAMPFLGVPVPESRRMARALAKDVTDGDVLADAASALWDEATHREERYAALALLALPPLRRDPALVALLERFTVEGAWWDFTDELAHRVAELLDTDPVPMAAQVRAWAHSPDMWLRRLAVIAQLGRRERVDRMLLADVIEANLDDGEFFIRKAIGWALRDHARVAPDWVRAFVAAHPLSSLSTREALKHL</sequence>
<evidence type="ECO:0000313" key="2">
    <source>
        <dbReference type="Proteomes" id="UP000273158"/>
    </source>
</evidence>
<comment type="caution">
    <text evidence="1">The sequence shown here is derived from an EMBL/GenBank/DDBJ whole genome shotgun (WGS) entry which is preliminary data.</text>
</comment>
<dbReference type="AlphaFoldDB" id="A0A498C3I9"/>
<dbReference type="Gene3D" id="1.25.10.90">
    <property type="match status" value="1"/>
</dbReference>
<dbReference type="EMBL" id="RCDB01000002">
    <property type="protein sequence ID" value="RLK49156.1"/>
    <property type="molecule type" value="Genomic_DNA"/>
</dbReference>
<gene>
    <name evidence="1" type="ORF">C7474_1291</name>
</gene>
<dbReference type="OrthoDB" id="9775346at2"/>